<sequence length="327" mass="32308">MIWAAAFAAVAVAFVWVTGVNDGAALLGLGGRYPRSPAPLLVLLAVAPLVLVPALAGTAVARTFTERLADLGEPRGAQAFLAGAAVALVVVGGLSRKGLPTSLTLAVLGGIGGACLGLGLPVSWGPLGAVLLVGAAAPLVGTAAGYGIGLAARRVPMFAGMPRAVRTAHVVAYGAQCAAYAANDGQKMFAVAGVARQVVAARRPGAVGPLQPTPLLLVLVAVVFCAGALSAVHRVGDRLGRRLVLARPLHVVSTEAAAAASVTVSSFAGAPVSMTQSVTGGVVGVAASEGACRVRWENVLGIGTAWLLTLPLSFAGGALCAAAMRAL</sequence>
<protein>
    <submittedName>
        <fullName evidence="7">Inorganic phosphate transporter</fullName>
    </submittedName>
</protein>
<proteinExistence type="predicted"/>
<evidence type="ECO:0000256" key="3">
    <source>
        <dbReference type="ARBA" id="ARBA00022692"/>
    </source>
</evidence>
<feature type="transmembrane region" description="Helical" evidence="6">
    <location>
        <begin position="6"/>
        <end position="29"/>
    </location>
</feature>
<feature type="transmembrane region" description="Helical" evidence="6">
    <location>
        <begin position="130"/>
        <end position="152"/>
    </location>
</feature>
<evidence type="ECO:0000256" key="6">
    <source>
        <dbReference type="SAM" id="Phobius"/>
    </source>
</evidence>
<comment type="subcellular location">
    <subcellularLocation>
        <location evidence="1">Membrane</location>
        <topology evidence="1">Multi-pass membrane protein</topology>
    </subcellularLocation>
</comment>
<evidence type="ECO:0000256" key="5">
    <source>
        <dbReference type="ARBA" id="ARBA00023136"/>
    </source>
</evidence>
<reference evidence="8" key="1">
    <citation type="journal article" date="2019" name="Int. J. Syst. Evol. Microbiol.">
        <title>The Global Catalogue of Microorganisms (GCM) 10K type strain sequencing project: providing services to taxonomists for standard genome sequencing and annotation.</title>
        <authorList>
            <consortium name="The Broad Institute Genomics Platform"/>
            <consortium name="The Broad Institute Genome Sequencing Center for Infectious Disease"/>
            <person name="Wu L."/>
            <person name="Ma J."/>
        </authorList>
    </citation>
    <scope>NUCLEOTIDE SEQUENCE [LARGE SCALE GENOMIC DNA]</scope>
    <source>
        <strain evidence="8">JCM 3369</strain>
    </source>
</reference>
<dbReference type="InterPro" id="IPR001204">
    <property type="entry name" value="Phos_transporter"/>
</dbReference>
<name>A0ABW2CIM8_9ACTN</name>
<evidence type="ECO:0000313" key="7">
    <source>
        <dbReference type="EMBL" id="MFC6881352.1"/>
    </source>
</evidence>
<dbReference type="Proteomes" id="UP001596380">
    <property type="component" value="Unassembled WGS sequence"/>
</dbReference>
<keyword evidence="8" id="KW-1185">Reference proteome</keyword>
<evidence type="ECO:0000313" key="8">
    <source>
        <dbReference type="Proteomes" id="UP001596380"/>
    </source>
</evidence>
<feature type="transmembrane region" description="Helical" evidence="6">
    <location>
        <begin position="102"/>
        <end position="124"/>
    </location>
</feature>
<keyword evidence="4 6" id="KW-1133">Transmembrane helix</keyword>
<feature type="transmembrane region" description="Helical" evidence="6">
    <location>
        <begin position="164"/>
        <end position="182"/>
    </location>
</feature>
<dbReference type="Pfam" id="PF01384">
    <property type="entry name" value="PHO4"/>
    <property type="match status" value="1"/>
</dbReference>
<keyword evidence="2" id="KW-0813">Transport</keyword>
<dbReference type="PANTHER" id="PTHR11101">
    <property type="entry name" value="PHOSPHATE TRANSPORTER"/>
    <property type="match status" value="1"/>
</dbReference>
<dbReference type="PANTHER" id="PTHR11101:SF80">
    <property type="entry name" value="PHOSPHATE TRANSPORTER"/>
    <property type="match status" value="1"/>
</dbReference>
<dbReference type="RefSeq" id="WP_160822770.1">
    <property type="nucleotide sequence ID" value="NZ_JBHSXE010000001.1"/>
</dbReference>
<evidence type="ECO:0000256" key="2">
    <source>
        <dbReference type="ARBA" id="ARBA00022448"/>
    </source>
</evidence>
<evidence type="ECO:0000256" key="4">
    <source>
        <dbReference type="ARBA" id="ARBA00022989"/>
    </source>
</evidence>
<feature type="transmembrane region" description="Helical" evidence="6">
    <location>
        <begin position="76"/>
        <end position="95"/>
    </location>
</feature>
<feature type="transmembrane region" description="Helical" evidence="6">
    <location>
        <begin position="41"/>
        <end position="64"/>
    </location>
</feature>
<accession>A0ABW2CIM8</accession>
<gene>
    <name evidence="7" type="ORF">ACFQKB_16405</name>
</gene>
<keyword evidence="5 6" id="KW-0472">Membrane</keyword>
<keyword evidence="3 6" id="KW-0812">Transmembrane</keyword>
<organism evidence="7 8">
    <name type="scientific">Actinomadura yumaensis</name>
    <dbReference type="NCBI Taxonomy" id="111807"/>
    <lineage>
        <taxon>Bacteria</taxon>
        <taxon>Bacillati</taxon>
        <taxon>Actinomycetota</taxon>
        <taxon>Actinomycetes</taxon>
        <taxon>Streptosporangiales</taxon>
        <taxon>Thermomonosporaceae</taxon>
        <taxon>Actinomadura</taxon>
    </lineage>
</organism>
<evidence type="ECO:0000256" key="1">
    <source>
        <dbReference type="ARBA" id="ARBA00004141"/>
    </source>
</evidence>
<feature type="transmembrane region" description="Helical" evidence="6">
    <location>
        <begin position="213"/>
        <end position="232"/>
    </location>
</feature>
<dbReference type="EMBL" id="JBHSXS010000008">
    <property type="protein sequence ID" value="MFC6881352.1"/>
    <property type="molecule type" value="Genomic_DNA"/>
</dbReference>
<comment type="caution">
    <text evidence="7">The sequence shown here is derived from an EMBL/GenBank/DDBJ whole genome shotgun (WGS) entry which is preliminary data.</text>
</comment>
<feature type="transmembrane region" description="Helical" evidence="6">
    <location>
        <begin position="299"/>
        <end position="324"/>
    </location>
</feature>